<evidence type="ECO:0008006" key="8">
    <source>
        <dbReference type="Google" id="ProtNLM"/>
    </source>
</evidence>
<proteinExistence type="predicted"/>
<dbReference type="Proteomes" id="UP000235005">
    <property type="component" value="Unassembled WGS sequence"/>
</dbReference>
<evidence type="ECO:0000313" key="7">
    <source>
        <dbReference type="Proteomes" id="UP000235005"/>
    </source>
</evidence>
<protein>
    <recommendedName>
        <fullName evidence="8">Outer membrane lipoprotein carrier protein LolA</fullName>
    </recommendedName>
</protein>
<dbReference type="EMBL" id="PKUS01000025">
    <property type="protein sequence ID" value="PLW67660.1"/>
    <property type="molecule type" value="Genomic_DNA"/>
</dbReference>
<keyword evidence="7" id="KW-1185">Reference proteome</keyword>
<keyword evidence="2" id="KW-0813">Transport</keyword>
<dbReference type="InterPro" id="IPR029046">
    <property type="entry name" value="LolA/LolB/LppX"/>
</dbReference>
<gene>
    <name evidence="6" type="ORF">C0039_15765</name>
</gene>
<evidence type="ECO:0000256" key="2">
    <source>
        <dbReference type="ARBA" id="ARBA00022448"/>
    </source>
</evidence>
<evidence type="ECO:0000256" key="3">
    <source>
        <dbReference type="ARBA" id="ARBA00022729"/>
    </source>
</evidence>
<keyword evidence="4" id="KW-0653">Protein transport</keyword>
<dbReference type="OrthoDB" id="7025041at2"/>
<evidence type="ECO:0000313" key="6">
    <source>
        <dbReference type="EMBL" id="PLW67660.1"/>
    </source>
</evidence>
<evidence type="ECO:0000256" key="1">
    <source>
        <dbReference type="ARBA" id="ARBA00011245"/>
    </source>
</evidence>
<comment type="subunit">
    <text evidence="1">Monomer.</text>
</comment>
<sequence>MRGRFLLVSFILLATGTFSVLGDETPATDVLSDVVSQLAIQQRIRGSFTQEKHLHFMQKPFISHGDFSLGRDDGLRWQVTEPLPSLMTVQGAAVSLDGKPVNDRGVGRLIAGIMLGFMQGDLSGLAAEFEISGEASASGWFLTLVPKGGGLASVLSRIELSGDQYLHSVEVIERNTTRTRTVFSKVVKSGSEGAAPSAASH</sequence>
<dbReference type="CDD" id="cd16325">
    <property type="entry name" value="LolA"/>
    <property type="match status" value="1"/>
</dbReference>
<feature type="chain" id="PRO_5014762804" description="Outer membrane lipoprotein carrier protein LolA" evidence="5">
    <location>
        <begin position="23"/>
        <end position="201"/>
    </location>
</feature>
<organism evidence="6 7">
    <name type="scientific">Pseudohalioglobus lutimaris</name>
    <dbReference type="NCBI Taxonomy" id="1737061"/>
    <lineage>
        <taxon>Bacteria</taxon>
        <taxon>Pseudomonadati</taxon>
        <taxon>Pseudomonadota</taxon>
        <taxon>Gammaproteobacteria</taxon>
        <taxon>Cellvibrionales</taxon>
        <taxon>Halieaceae</taxon>
        <taxon>Pseudohalioglobus</taxon>
    </lineage>
</organism>
<keyword evidence="3 5" id="KW-0732">Signal</keyword>
<accession>A0A2N5WZJ4</accession>
<dbReference type="Gene3D" id="2.50.20.10">
    <property type="entry name" value="Lipoprotein localisation LolA/LolB/LppX"/>
    <property type="match status" value="1"/>
</dbReference>
<comment type="caution">
    <text evidence="6">The sequence shown here is derived from an EMBL/GenBank/DDBJ whole genome shotgun (WGS) entry which is preliminary data.</text>
</comment>
<feature type="signal peptide" evidence="5">
    <location>
        <begin position="1"/>
        <end position="22"/>
    </location>
</feature>
<dbReference type="RefSeq" id="WP_101518630.1">
    <property type="nucleotide sequence ID" value="NZ_PKUS01000025.1"/>
</dbReference>
<dbReference type="AlphaFoldDB" id="A0A2N5WZJ4"/>
<dbReference type="GO" id="GO:0015031">
    <property type="term" value="P:protein transport"/>
    <property type="evidence" value="ECO:0007669"/>
    <property type="project" value="UniProtKB-KW"/>
</dbReference>
<reference evidence="6 7" key="1">
    <citation type="submission" date="2018-01" db="EMBL/GenBank/DDBJ databases">
        <title>The draft genome sequence of Halioglobus lutimaris HF004.</title>
        <authorList>
            <person name="Du Z.-J."/>
            <person name="Shi M.-J."/>
        </authorList>
    </citation>
    <scope>NUCLEOTIDE SEQUENCE [LARGE SCALE GENOMIC DNA]</scope>
    <source>
        <strain evidence="6 7">HF004</strain>
    </source>
</reference>
<evidence type="ECO:0000256" key="5">
    <source>
        <dbReference type="SAM" id="SignalP"/>
    </source>
</evidence>
<evidence type="ECO:0000256" key="4">
    <source>
        <dbReference type="ARBA" id="ARBA00022927"/>
    </source>
</evidence>
<dbReference type="SUPFAM" id="SSF89392">
    <property type="entry name" value="Prokaryotic lipoproteins and lipoprotein localization factors"/>
    <property type="match status" value="1"/>
</dbReference>
<dbReference type="InterPro" id="IPR004564">
    <property type="entry name" value="OM_lipoprot_carrier_LolA-like"/>
</dbReference>
<dbReference type="Pfam" id="PF03548">
    <property type="entry name" value="LolA"/>
    <property type="match status" value="1"/>
</dbReference>
<name>A0A2N5WZJ4_9GAMM</name>